<evidence type="ECO:0008006" key="2">
    <source>
        <dbReference type="Google" id="ProtNLM"/>
    </source>
</evidence>
<dbReference type="Pfam" id="PF07963">
    <property type="entry name" value="N_methyl"/>
    <property type="match status" value="1"/>
</dbReference>
<dbReference type="Gene3D" id="3.30.700.10">
    <property type="entry name" value="Glycoprotein, Type 4 Pilin"/>
    <property type="match status" value="1"/>
</dbReference>
<proteinExistence type="predicted"/>
<protein>
    <recommendedName>
        <fullName evidence="2">Prepilin-type N-terminal cleavage/methylation domain-containing protein</fullName>
    </recommendedName>
</protein>
<dbReference type="PROSITE" id="PS00409">
    <property type="entry name" value="PROKAR_NTER_METHYL"/>
    <property type="match status" value="1"/>
</dbReference>
<gene>
    <name evidence="1" type="ORF">METZ01_LOCUS319404</name>
</gene>
<sequence length="53" mass="5521">MLLKTLSAAKATRGFTLIELLVVIAIIAILAALLLPALSSAKQTGWQAACINN</sequence>
<dbReference type="InterPro" id="IPR045584">
    <property type="entry name" value="Pilin-like"/>
</dbReference>
<name>A0A382P101_9ZZZZ</name>
<dbReference type="InterPro" id="IPR012902">
    <property type="entry name" value="N_methyl_site"/>
</dbReference>
<dbReference type="EMBL" id="UINC01103847">
    <property type="protein sequence ID" value="SVC66550.1"/>
    <property type="molecule type" value="Genomic_DNA"/>
</dbReference>
<dbReference type="NCBIfam" id="TIGR02532">
    <property type="entry name" value="IV_pilin_GFxxxE"/>
    <property type="match status" value="1"/>
</dbReference>
<organism evidence="1">
    <name type="scientific">marine metagenome</name>
    <dbReference type="NCBI Taxonomy" id="408172"/>
    <lineage>
        <taxon>unclassified sequences</taxon>
        <taxon>metagenomes</taxon>
        <taxon>ecological metagenomes</taxon>
    </lineage>
</organism>
<dbReference type="AlphaFoldDB" id="A0A382P101"/>
<dbReference type="PANTHER" id="PTHR30093">
    <property type="entry name" value="GENERAL SECRETION PATHWAY PROTEIN G"/>
    <property type="match status" value="1"/>
</dbReference>
<evidence type="ECO:0000313" key="1">
    <source>
        <dbReference type="EMBL" id="SVC66550.1"/>
    </source>
</evidence>
<dbReference type="SUPFAM" id="SSF54523">
    <property type="entry name" value="Pili subunits"/>
    <property type="match status" value="1"/>
</dbReference>
<reference evidence="1" key="1">
    <citation type="submission" date="2018-05" db="EMBL/GenBank/DDBJ databases">
        <authorList>
            <person name="Lanie J.A."/>
            <person name="Ng W.-L."/>
            <person name="Kazmierczak K.M."/>
            <person name="Andrzejewski T.M."/>
            <person name="Davidsen T.M."/>
            <person name="Wayne K.J."/>
            <person name="Tettelin H."/>
            <person name="Glass J.I."/>
            <person name="Rusch D."/>
            <person name="Podicherti R."/>
            <person name="Tsui H.-C.T."/>
            <person name="Winkler M.E."/>
        </authorList>
    </citation>
    <scope>NUCLEOTIDE SEQUENCE</scope>
</reference>
<accession>A0A382P101</accession>
<feature type="non-terminal residue" evidence="1">
    <location>
        <position position="53"/>
    </location>
</feature>